<evidence type="ECO:0000313" key="2">
    <source>
        <dbReference type="Proteomes" id="UP000256900"/>
    </source>
</evidence>
<keyword evidence="2" id="KW-1185">Reference proteome</keyword>
<comment type="caution">
    <text evidence="1">The sequence shown here is derived from an EMBL/GenBank/DDBJ whole genome shotgun (WGS) entry which is preliminary data.</text>
</comment>
<sequence length="41" mass="4533">MVFLTRAIINKIALASGLRCPDHAALNHAVLKLMMQELTKV</sequence>
<accession>A0A3D9Z1C3</accession>
<organism evidence="1 2">
    <name type="scientific">Methylovirgula ligni</name>
    <dbReference type="NCBI Taxonomy" id="569860"/>
    <lineage>
        <taxon>Bacteria</taxon>
        <taxon>Pseudomonadati</taxon>
        <taxon>Pseudomonadota</taxon>
        <taxon>Alphaproteobacteria</taxon>
        <taxon>Hyphomicrobiales</taxon>
        <taxon>Beijerinckiaceae</taxon>
        <taxon>Methylovirgula</taxon>
    </lineage>
</organism>
<dbReference type="Proteomes" id="UP000256900">
    <property type="component" value="Unassembled WGS sequence"/>
</dbReference>
<evidence type="ECO:0000313" key="1">
    <source>
        <dbReference type="EMBL" id="REF88984.1"/>
    </source>
</evidence>
<reference evidence="1 2" key="1">
    <citation type="submission" date="2018-08" db="EMBL/GenBank/DDBJ databases">
        <title>Genomic Encyclopedia of Type Strains, Phase IV (KMG-IV): sequencing the most valuable type-strain genomes for metagenomic binning, comparative biology and taxonomic classification.</title>
        <authorList>
            <person name="Goeker M."/>
        </authorList>
    </citation>
    <scope>NUCLEOTIDE SEQUENCE [LARGE SCALE GENOMIC DNA]</scope>
    <source>
        <strain evidence="1 2">BW863</strain>
    </source>
</reference>
<dbReference type="EMBL" id="QUMO01000001">
    <property type="protein sequence ID" value="REF88984.1"/>
    <property type="molecule type" value="Genomic_DNA"/>
</dbReference>
<proteinExistence type="predicted"/>
<dbReference type="AlphaFoldDB" id="A0A3D9Z1C3"/>
<name>A0A3D9Z1C3_9HYPH</name>
<protein>
    <submittedName>
        <fullName evidence="1">Uncharacterized protein</fullName>
    </submittedName>
</protein>
<gene>
    <name evidence="1" type="ORF">DES32_0198</name>
</gene>